<dbReference type="CDD" id="cd01392">
    <property type="entry name" value="HTH_LacI"/>
    <property type="match status" value="1"/>
</dbReference>
<evidence type="ECO:0000313" key="6">
    <source>
        <dbReference type="EMBL" id="BDZ55756.1"/>
    </source>
</evidence>
<accession>A0ABN6YIB8</accession>
<keyword evidence="3" id="KW-0804">Transcription</keyword>
<dbReference type="PROSITE" id="PS50932">
    <property type="entry name" value="HTH_LACI_2"/>
    <property type="match status" value="1"/>
</dbReference>
<dbReference type="Gene3D" id="1.10.260.40">
    <property type="entry name" value="lambda repressor-like DNA-binding domains"/>
    <property type="match status" value="1"/>
</dbReference>
<dbReference type="InterPro" id="IPR001387">
    <property type="entry name" value="Cro/C1-type_HTH"/>
</dbReference>
<evidence type="ECO:0000256" key="2">
    <source>
        <dbReference type="ARBA" id="ARBA00023125"/>
    </source>
</evidence>
<dbReference type="InterPro" id="IPR028082">
    <property type="entry name" value="Peripla_BP_I"/>
</dbReference>
<reference evidence="7" key="1">
    <citation type="journal article" date="2019" name="Int. J. Syst. Evol. Microbiol.">
        <title>The Global Catalogue of Microorganisms (GCM) 10K type strain sequencing project: providing services to taxonomists for standard genome sequencing and annotation.</title>
        <authorList>
            <consortium name="The Broad Institute Genomics Platform"/>
            <consortium name="The Broad Institute Genome Sequencing Center for Infectious Disease"/>
            <person name="Wu L."/>
            <person name="Ma J."/>
        </authorList>
    </citation>
    <scope>NUCLEOTIDE SEQUENCE [LARGE SCALE GENOMIC DNA]</scope>
    <source>
        <strain evidence="7">NBRC 109019</strain>
    </source>
</reference>
<evidence type="ECO:0000256" key="3">
    <source>
        <dbReference type="ARBA" id="ARBA00023163"/>
    </source>
</evidence>
<dbReference type="Pfam" id="PF00356">
    <property type="entry name" value="LacI"/>
    <property type="match status" value="1"/>
</dbReference>
<evidence type="ECO:0000256" key="1">
    <source>
        <dbReference type="ARBA" id="ARBA00023015"/>
    </source>
</evidence>
<sequence>MSESESPANAKRRNPTMNDVAREAGVALRTVSRYVNGETNIDPTLVERIRDAITSLGYRRNLAAASIRPGWTSKMLALVIGDLANPYYSSIARAVEERVRSEGYLLTTVSSDEDGARHDQLVDRLMEQRIDGMIIVPPRAQTRDWDTIPPPVPPVVFVDRPGAFPSADCILADNDGGAAEAVSFLLEKGTRRIAFVGDGLDIFTIRERHKGYLSAHRAAGVEPDLESVFTSAHTSEQAADIVRRVVETESADAIFAANNRAAVGALMAFRSLGRRLPMIGFDDFEAAVLSTPATSVVTQDIAAMGTLAADTLLARLAGDASPARTVVLPTRLILRGSEAA</sequence>
<proteinExistence type="predicted"/>
<dbReference type="CDD" id="cd06267">
    <property type="entry name" value="PBP1_LacI_sugar_binding-like"/>
    <property type="match status" value="1"/>
</dbReference>
<dbReference type="PANTHER" id="PTHR30146:SF109">
    <property type="entry name" value="HTH-TYPE TRANSCRIPTIONAL REGULATOR GALS"/>
    <property type="match status" value="1"/>
</dbReference>
<dbReference type="PROSITE" id="PS50943">
    <property type="entry name" value="HTH_CROC1"/>
    <property type="match status" value="1"/>
</dbReference>
<evidence type="ECO:0000313" key="7">
    <source>
        <dbReference type="Proteomes" id="UP001321477"/>
    </source>
</evidence>
<dbReference type="SUPFAM" id="SSF53822">
    <property type="entry name" value="Periplasmic binding protein-like I"/>
    <property type="match status" value="1"/>
</dbReference>
<gene>
    <name evidence="6" type="primary">lacI</name>
    <name evidence="6" type="ORF">GCM10025870_28290</name>
</gene>
<dbReference type="InterPro" id="IPR010982">
    <property type="entry name" value="Lambda_DNA-bd_dom_sf"/>
</dbReference>
<dbReference type="InterPro" id="IPR046335">
    <property type="entry name" value="LacI/GalR-like_sensor"/>
</dbReference>
<feature type="domain" description="HTH lacI-type" evidence="4">
    <location>
        <begin position="15"/>
        <end position="69"/>
    </location>
</feature>
<evidence type="ECO:0000259" key="5">
    <source>
        <dbReference type="PROSITE" id="PS50943"/>
    </source>
</evidence>
<dbReference type="Proteomes" id="UP001321477">
    <property type="component" value="Chromosome"/>
</dbReference>
<dbReference type="InterPro" id="IPR000843">
    <property type="entry name" value="HTH_LacI"/>
</dbReference>
<dbReference type="Gene3D" id="3.40.50.2300">
    <property type="match status" value="2"/>
</dbReference>
<dbReference type="EMBL" id="AP027734">
    <property type="protein sequence ID" value="BDZ55756.1"/>
    <property type="molecule type" value="Genomic_DNA"/>
</dbReference>
<name>A0ABN6YIB8_9MICO</name>
<dbReference type="PANTHER" id="PTHR30146">
    <property type="entry name" value="LACI-RELATED TRANSCRIPTIONAL REPRESSOR"/>
    <property type="match status" value="1"/>
</dbReference>
<protein>
    <submittedName>
        <fullName evidence="6">LacI family transcriptional regulator</fullName>
    </submittedName>
</protein>
<dbReference type="SUPFAM" id="SSF47413">
    <property type="entry name" value="lambda repressor-like DNA-binding domains"/>
    <property type="match status" value="1"/>
</dbReference>
<keyword evidence="2" id="KW-0238">DNA-binding</keyword>
<dbReference type="SMART" id="SM00354">
    <property type="entry name" value="HTH_LACI"/>
    <property type="match status" value="1"/>
</dbReference>
<feature type="domain" description="HTH cro/C1-type" evidence="5">
    <location>
        <begin position="16"/>
        <end position="59"/>
    </location>
</feature>
<dbReference type="Pfam" id="PF13377">
    <property type="entry name" value="Peripla_BP_3"/>
    <property type="match status" value="1"/>
</dbReference>
<evidence type="ECO:0000259" key="4">
    <source>
        <dbReference type="PROSITE" id="PS50932"/>
    </source>
</evidence>
<organism evidence="6 7">
    <name type="scientific">Agromyces marinus</name>
    <dbReference type="NCBI Taxonomy" id="1389020"/>
    <lineage>
        <taxon>Bacteria</taxon>
        <taxon>Bacillati</taxon>
        <taxon>Actinomycetota</taxon>
        <taxon>Actinomycetes</taxon>
        <taxon>Micrococcales</taxon>
        <taxon>Microbacteriaceae</taxon>
        <taxon>Agromyces</taxon>
    </lineage>
</organism>
<keyword evidence="1" id="KW-0805">Transcription regulation</keyword>
<keyword evidence="7" id="KW-1185">Reference proteome</keyword>